<dbReference type="InterPro" id="IPR019236">
    <property type="entry name" value="APP1_cat"/>
</dbReference>
<feature type="compositionally biased region" description="Pro residues" evidence="1">
    <location>
        <begin position="91"/>
        <end position="102"/>
    </location>
</feature>
<organism evidence="3 4">
    <name type="scientific">Asanoa ferruginea</name>
    <dbReference type="NCBI Taxonomy" id="53367"/>
    <lineage>
        <taxon>Bacteria</taxon>
        <taxon>Bacillati</taxon>
        <taxon>Actinomycetota</taxon>
        <taxon>Actinomycetes</taxon>
        <taxon>Micromonosporales</taxon>
        <taxon>Micromonosporaceae</taxon>
        <taxon>Asanoa</taxon>
    </lineage>
</organism>
<dbReference type="InterPro" id="IPR052935">
    <property type="entry name" value="Mg2+_PAP"/>
</dbReference>
<evidence type="ECO:0000313" key="3">
    <source>
        <dbReference type="EMBL" id="REF98472.1"/>
    </source>
</evidence>
<dbReference type="OrthoDB" id="9789875at2"/>
<dbReference type="GO" id="GO:0008195">
    <property type="term" value="F:phosphatidate phosphatase activity"/>
    <property type="evidence" value="ECO:0007669"/>
    <property type="project" value="InterPro"/>
</dbReference>
<proteinExistence type="predicted"/>
<dbReference type="Proteomes" id="UP000256913">
    <property type="component" value="Unassembled WGS sequence"/>
</dbReference>
<dbReference type="EMBL" id="QUMQ01000001">
    <property type="protein sequence ID" value="REF98472.1"/>
    <property type="molecule type" value="Genomic_DNA"/>
</dbReference>
<gene>
    <name evidence="3" type="ORF">DFJ67_4490</name>
</gene>
<dbReference type="PANTHER" id="PTHR28208:SF3">
    <property type="entry name" value="PHOSPHATIDATE PHOSPHATASE APP1"/>
    <property type="match status" value="1"/>
</dbReference>
<dbReference type="Pfam" id="PF09949">
    <property type="entry name" value="APP1_cat"/>
    <property type="match status" value="1"/>
</dbReference>
<dbReference type="AlphaFoldDB" id="A0A3D9ZPR5"/>
<name>A0A3D9ZPR5_9ACTN</name>
<evidence type="ECO:0000256" key="1">
    <source>
        <dbReference type="SAM" id="MobiDB-lite"/>
    </source>
</evidence>
<protein>
    <submittedName>
        <fullName evidence="3">Phosphatidate phosphatase APP1</fullName>
    </submittedName>
</protein>
<reference evidence="3 4" key="1">
    <citation type="submission" date="2018-08" db="EMBL/GenBank/DDBJ databases">
        <title>Sequencing the genomes of 1000 actinobacteria strains.</title>
        <authorList>
            <person name="Klenk H.-P."/>
        </authorList>
    </citation>
    <scope>NUCLEOTIDE SEQUENCE [LARGE SCALE GENOMIC DNA]</scope>
    <source>
        <strain evidence="3 4">DSM 44099</strain>
    </source>
</reference>
<accession>A0A3D9ZPR5</accession>
<comment type="caution">
    <text evidence="3">The sequence shown here is derived from an EMBL/GenBank/DDBJ whole genome shotgun (WGS) entry which is preliminary data.</text>
</comment>
<feature type="region of interest" description="Disordered" evidence="1">
    <location>
        <begin position="83"/>
        <end position="107"/>
    </location>
</feature>
<dbReference type="PANTHER" id="PTHR28208">
    <property type="entry name" value="PHOSPHATIDATE PHOSPHATASE APP1"/>
    <property type="match status" value="1"/>
</dbReference>
<keyword evidence="4" id="KW-1185">Reference proteome</keyword>
<evidence type="ECO:0000259" key="2">
    <source>
        <dbReference type="Pfam" id="PF09949"/>
    </source>
</evidence>
<sequence>MIVNAASKIHRRRAVLDGLWQGGGVSLSSAPARLHRAARAEDAVRAVIERRMRRRGWQATIVPYTGYGGPGWVRVMGRVLLSRPGESDTPPSGPEGAPPPTKPKSVRGWRSFGTVAVNDAEVEIIAGDQRHVLRTDRGGFVDARVEADLPTGWQTVRIRAADADPAEAPVLIVDPSVTFGIVSDIDDTVMVTALPRPLLAAWNTFVLDEHARAAVPGMAVLYERLITAHPGAPVLYLSTGAWNVAQTLTRFLSRHLYPAGPLLLTDWGPQKDRWFRSGQEHKRATLRRLASEFPTVKWLLIGDDGQHDPEIYADFARSNPDNVAAVAIRRLSPTQAVLAGALPIHDNSPRARDTGAQSWLWAPDGAGLSRLMREAGLL</sequence>
<evidence type="ECO:0000313" key="4">
    <source>
        <dbReference type="Proteomes" id="UP000256913"/>
    </source>
</evidence>
<dbReference type="RefSeq" id="WP_116069753.1">
    <property type="nucleotide sequence ID" value="NZ_BONB01000085.1"/>
</dbReference>
<feature type="domain" description="Phosphatidate phosphatase APP1 catalytic" evidence="2">
    <location>
        <begin position="179"/>
        <end position="330"/>
    </location>
</feature>